<feature type="compositionally biased region" description="Low complexity" evidence="1">
    <location>
        <begin position="149"/>
        <end position="169"/>
    </location>
</feature>
<organism evidence="2 3">
    <name type="scientific">Thermogutta terrifontis</name>
    <dbReference type="NCBI Taxonomy" id="1331910"/>
    <lineage>
        <taxon>Bacteria</taxon>
        <taxon>Pseudomonadati</taxon>
        <taxon>Planctomycetota</taxon>
        <taxon>Planctomycetia</taxon>
        <taxon>Pirellulales</taxon>
        <taxon>Thermoguttaceae</taxon>
        <taxon>Thermogutta</taxon>
    </lineage>
</organism>
<sequence length="169" mass="18149">MKTIARKPYRRRGPWGFTLLEVILALAILLTSLAAIGQLVYNAYRNAARVRDLTRAQLIAEAILAQLNAGALPLETVADAPVEDIDDTVEPGWLYTVDIAPLELDGLLGVQVIVAQDPSVVAHPVQYSLTQWMLDPTMEFTQPGEEESAAATSTSSGESGAASSETLNE</sequence>
<evidence type="ECO:0000256" key="1">
    <source>
        <dbReference type="SAM" id="MobiDB-lite"/>
    </source>
</evidence>
<keyword evidence="3" id="KW-1185">Reference proteome</keyword>
<proteinExistence type="predicted"/>
<feature type="region of interest" description="Disordered" evidence="1">
    <location>
        <begin position="141"/>
        <end position="169"/>
    </location>
</feature>
<dbReference type="EMBL" id="CP018477">
    <property type="protein sequence ID" value="ASV75767.1"/>
    <property type="molecule type" value="Genomic_DNA"/>
</dbReference>
<evidence type="ECO:0000313" key="3">
    <source>
        <dbReference type="Proteomes" id="UP000215086"/>
    </source>
</evidence>
<name>A0A286RII1_9BACT</name>
<dbReference type="Proteomes" id="UP000215086">
    <property type="component" value="Chromosome"/>
</dbReference>
<gene>
    <name evidence="2" type="ORF">THTE_3165</name>
</gene>
<dbReference type="AlphaFoldDB" id="A0A286RII1"/>
<reference evidence="2 3" key="1">
    <citation type="journal article" name="Front. Microbiol.">
        <title>Sugar Metabolism of the First Thermophilic Planctomycete Thermogutta terrifontis: Comparative Genomic and Transcriptomic Approaches.</title>
        <authorList>
            <person name="Elcheninov A.G."/>
            <person name="Menzel P."/>
            <person name="Gudbergsdottir S.R."/>
            <person name="Slesarev A.I."/>
            <person name="Kadnikov V.V."/>
            <person name="Krogh A."/>
            <person name="Bonch-Osmolovskaya E.A."/>
            <person name="Peng X."/>
            <person name="Kublanov I.V."/>
        </authorList>
    </citation>
    <scope>NUCLEOTIDE SEQUENCE [LARGE SCALE GENOMIC DNA]</scope>
    <source>
        <strain evidence="2 3">R1</strain>
    </source>
</reference>
<accession>A0A286RII1</accession>
<dbReference type="KEGG" id="ttf:THTE_3165"/>
<evidence type="ECO:0000313" key="2">
    <source>
        <dbReference type="EMBL" id="ASV75767.1"/>
    </source>
</evidence>
<protein>
    <submittedName>
        <fullName evidence="2">Type II protein secretion system</fullName>
    </submittedName>
</protein>